<evidence type="ECO:0000313" key="2">
    <source>
        <dbReference type="EMBL" id="KXB00439.1"/>
    </source>
</evidence>
<name>A0A133V1X5_9EURY</name>
<sequence length="140" mass="15615">MRSGEIKPEKAKEEVLERGLKHVEYKGRYHPLFPILTIIGIILCFLPLGAELTGLNALGFLTQLSSIDFPIIVKVLALGLLASLVVVSRYAIRVRRARGGTGDKHETIMLVKEGPYAILRHPEELPWAYSFPYSRSSSVD</sequence>
<proteinExistence type="predicted"/>
<keyword evidence="1" id="KW-0472">Membrane</keyword>
<keyword evidence="1" id="KW-1133">Transmembrane helix</keyword>
<comment type="caution">
    <text evidence="2">The sequence shown here is derived from an EMBL/GenBank/DDBJ whole genome shotgun (WGS) entry which is preliminary data.</text>
</comment>
<dbReference type="Proteomes" id="UP000070520">
    <property type="component" value="Unassembled WGS sequence"/>
</dbReference>
<dbReference type="EMBL" id="LHXW01000004">
    <property type="protein sequence ID" value="KXB00439.1"/>
    <property type="molecule type" value="Genomic_DNA"/>
</dbReference>
<keyword evidence="1" id="KW-0812">Transmembrane</keyword>
<feature type="transmembrane region" description="Helical" evidence="1">
    <location>
        <begin position="69"/>
        <end position="92"/>
    </location>
</feature>
<accession>A0A133V1X5</accession>
<dbReference type="AlphaFoldDB" id="A0A133V1X5"/>
<reference evidence="2 3" key="1">
    <citation type="journal article" date="2016" name="Sci. Rep.">
        <title>Metabolic traits of an uncultured archaeal lineage -MSBL1- from brine pools of the Red Sea.</title>
        <authorList>
            <person name="Mwirichia R."/>
            <person name="Alam I."/>
            <person name="Rashid M."/>
            <person name="Vinu M."/>
            <person name="Ba-Alawi W."/>
            <person name="Anthony Kamau A."/>
            <person name="Kamanda Ngugi D."/>
            <person name="Goker M."/>
            <person name="Klenk H.P."/>
            <person name="Bajic V."/>
            <person name="Stingl U."/>
        </authorList>
    </citation>
    <scope>NUCLEOTIDE SEQUENCE [LARGE SCALE GENOMIC DNA]</scope>
    <source>
        <strain evidence="2">SCGC-AAA261C02</strain>
    </source>
</reference>
<evidence type="ECO:0000256" key="1">
    <source>
        <dbReference type="SAM" id="Phobius"/>
    </source>
</evidence>
<gene>
    <name evidence="2" type="ORF">AKJ42_00690</name>
</gene>
<protein>
    <submittedName>
        <fullName evidence="2">Uncharacterized protein</fullName>
    </submittedName>
</protein>
<keyword evidence="3" id="KW-1185">Reference proteome</keyword>
<organism evidence="2 3">
    <name type="scientific">candidate division MSBL1 archaeon SCGC-AAA261C02</name>
    <dbReference type="NCBI Taxonomy" id="1698272"/>
    <lineage>
        <taxon>Archaea</taxon>
        <taxon>Methanobacteriati</taxon>
        <taxon>Methanobacteriota</taxon>
        <taxon>candidate division MSBL1</taxon>
    </lineage>
</organism>
<feature type="transmembrane region" description="Helical" evidence="1">
    <location>
        <begin position="31"/>
        <end position="49"/>
    </location>
</feature>
<evidence type="ECO:0000313" key="3">
    <source>
        <dbReference type="Proteomes" id="UP000070520"/>
    </source>
</evidence>